<sequence>MTKESHEKCSLCTNAAPHGAKMAHKKLYGSMEKLQATLVDVEKDLKALTYKKKVIKAINKYLEAVQKSRECHHYLGLDLYH</sequence>
<keyword evidence="2" id="KW-1185">Reference proteome</keyword>
<reference evidence="1 2" key="1">
    <citation type="submission" date="2020-09" db="EMBL/GenBank/DDBJ databases">
        <title>De no assembly of potato wild relative species, Solanum commersonii.</title>
        <authorList>
            <person name="Cho K."/>
        </authorList>
    </citation>
    <scope>NUCLEOTIDE SEQUENCE [LARGE SCALE GENOMIC DNA]</scope>
    <source>
        <strain evidence="1">LZ3.2</strain>
        <tissue evidence="1">Leaf</tissue>
    </source>
</reference>
<dbReference type="AlphaFoldDB" id="A0A9J6ASB4"/>
<proteinExistence type="predicted"/>
<protein>
    <submittedName>
        <fullName evidence="1">Uncharacterized protein</fullName>
    </submittedName>
</protein>
<accession>A0A9J6ASB4</accession>
<evidence type="ECO:0000313" key="2">
    <source>
        <dbReference type="Proteomes" id="UP000824120"/>
    </source>
</evidence>
<dbReference type="EMBL" id="JACXVP010000002">
    <property type="protein sequence ID" value="KAG5627469.1"/>
    <property type="molecule type" value="Genomic_DNA"/>
</dbReference>
<organism evidence="1 2">
    <name type="scientific">Solanum commersonii</name>
    <name type="common">Commerson's wild potato</name>
    <name type="synonym">Commerson's nightshade</name>
    <dbReference type="NCBI Taxonomy" id="4109"/>
    <lineage>
        <taxon>Eukaryota</taxon>
        <taxon>Viridiplantae</taxon>
        <taxon>Streptophyta</taxon>
        <taxon>Embryophyta</taxon>
        <taxon>Tracheophyta</taxon>
        <taxon>Spermatophyta</taxon>
        <taxon>Magnoliopsida</taxon>
        <taxon>eudicotyledons</taxon>
        <taxon>Gunneridae</taxon>
        <taxon>Pentapetalae</taxon>
        <taxon>asterids</taxon>
        <taxon>lamiids</taxon>
        <taxon>Solanales</taxon>
        <taxon>Solanaceae</taxon>
        <taxon>Solanoideae</taxon>
        <taxon>Solaneae</taxon>
        <taxon>Solanum</taxon>
    </lineage>
</organism>
<name>A0A9J6ASB4_SOLCO</name>
<gene>
    <name evidence="1" type="ORF">H5410_012687</name>
</gene>
<dbReference type="Proteomes" id="UP000824120">
    <property type="component" value="Chromosome 2"/>
</dbReference>
<evidence type="ECO:0000313" key="1">
    <source>
        <dbReference type="EMBL" id="KAG5627469.1"/>
    </source>
</evidence>
<comment type="caution">
    <text evidence="1">The sequence shown here is derived from an EMBL/GenBank/DDBJ whole genome shotgun (WGS) entry which is preliminary data.</text>
</comment>